<name>A0A1G6NPU3_9ACTN</name>
<reference evidence="5" key="1">
    <citation type="submission" date="2016-10" db="EMBL/GenBank/DDBJ databases">
        <authorList>
            <person name="Varghese N."/>
            <person name="Submissions S."/>
        </authorList>
    </citation>
    <scope>NUCLEOTIDE SEQUENCE [LARGE SCALE GENOMIC DNA]</scope>
    <source>
        <strain evidence="5">CGMCC 4.6858</strain>
    </source>
</reference>
<dbReference type="AlphaFoldDB" id="A0A1G6NPU3"/>
<dbReference type="GO" id="GO:0005524">
    <property type="term" value="F:ATP binding"/>
    <property type="evidence" value="ECO:0007669"/>
    <property type="project" value="UniProtKB-KW"/>
</dbReference>
<keyword evidence="3" id="KW-0067">ATP-binding</keyword>
<dbReference type="STRING" id="1045774.SAMN05421872_103313"/>
<dbReference type="PANTHER" id="PTHR19211:SF6">
    <property type="entry name" value="BLL7188 PROTEIN"/>
    <property type="match status" value="1"/>
</dbReference>
<keyword evidence="1" id="KW-0677">Repeat</keyword>
<dbReference type="InterPro" id="IPR017871">
    <property type="entry name" value="ABC_transporter-like_CS"/>
</dbReference>
<evidence type="ECO:0000256" key="1">
    <source>
        <dbReference type="ARBA" id="ARBA00022737"/>
    </source>
</evidence>
<keyword evidence="2" id="KW-0547">Nucleotide-binding</keyword>
<dbReference type="PROSITE" id="PS50893">
    <property type="entry name" value="ABC_TRANSPORTER_2"/>
    <property type="match status" value="1"/>
</dbReference>
<evidence type="ECO:0000256" key="3">
    <source>
        <dbReference type="ARBA" id="ARBA00022840"/>
    </source>
</evidence>
<dbReference type="Pfam" id="PF00005">
    <property type="entry name" value="ABC_tran"/>
    <property type="match status" value="2"/>
</dbReference>
<protein>
    <submittedName>
        <fullName evidence="4">ATPase components of ABC transporters with duplicated ATPase domains</fullName>
    </submittedName>
</protein>
<dbReference type="InterPro" id="IPR003439">
    <property type="entry name" value="ABC_transporter-like_ATP-bd"/>
</dbReference>
<keyword evidence="5" id="KW-1185">Reference proteome</keyword>
<dbReference type="RefSeq" id="WP_280139629.1">
    <property type="nucleotide sequence ID" value="NZ_FMZM01000003.1"/>
</dbReference>
<dbReference type="InterPro" id="IPR027417">
    <property type="entry name" value="P-loop_NTPase"/>
</dbReference>
<evidence type="ECO:0000313" key="4">
    <source>
        <dbReference type="EMBL" id="SDC69185.1"/>
    </source>
</evidence>
<dbReference type="SUPFAM" id="SSF52540">
    <property type="entry name" value="P-loop containing nucleoside triphosphate hydrolases"/>
    <property type="match status" value="2"/>
</dbReference>
<dbReference type="EMBL" id="FMZM01000003">
    <property type="protein sequence ID" value="SDC69185.1"/>
    <property type="molecule type" value="Genomic_DNA"/>
</dbReference>
<dbReference type="Proteomes" id="UP000199034">
    <property type="component" value="Unassembled WGS sequence"/>
</dbReference>
<dbReference type="PROSITE" id="PS00211">
    <property type="entry name" value="ABC_TRANSPORTER_1"/>
    <property type="match status" value="1"/>
</dbReference>
<accession>A0A1G6NPU3</accession>
<proteinExistence type="predicted"/>
<dbReference type="SMART" id="SM00382">
    <property type="entry name" value="AAA"/>
    <property type="match status" value="2"/>
</dbReference>
<gene>
    <name evidence="4" type="ORF">SAMN05421872_103313</name>
</gene>
<sequence length="512" mass="54826">MPSAPIALSAVGFAWPDGTPLLSDLDLLVPAGRAGLVGVNGSGKSTLLKLVAGALSPTTGHVKVAGEVGYLPQDLTLDVAQPVDEFLGVAAVRRALRAIESGSADPALYDTVGDDWDVEERVVAELERLGLPGALLDRRIGEVSGGEATRLGLARLLVRRPDVLLLDEPTNNLDREARERLHDVVASWPRTLLVVSHDRELLERVDRIGDLRAGSVRWYGGGFSSYLAQVTAEQDAAEQAVSAARSDLRRQRSDRAEAERVLAQRRRQGRQAQLAGGLPKILAGKRKNAAEQSAAKYRRVHEERLDAARERLDDAESRLREDRAIRVDLPGTEVPRGRVVLAGGALEVSGPDRVGVVGPNGSGKTTLLEGLVAHAQVPVALLGQRLDLLDDDLSVAANVSLRAPGADRTEVRSRLARFLFRGRAADKPVGALSGGERFRATLAALLLADPAPQLLLLDEPTNNLDFASYDALVSALDSYRGALVVVSHDPVFLEEIGVERVLDLGEEVSPGR</sequence>
<dbReference type="PANTHER" id="PTHR19211">
    <property type="entry name" value="ATP-BINDING TRANSPORT PROTEIN-RELATED"/>
    <property type="match status" value="1"/>
</dbReference>
<dbReference type="Gene3D" id="3.40.50.300">
    <property type="entry name" value="P-loop containing nucleotide triphosphate hydrolases"/>
    <property type="match status" value="2"/>
</dbReference>
<dbReference type="InterPro" id="IPR003593">
    <property type="entry name" value="AAA+_ATPase"/>
</dbReference>
<dbReference type="InterPro" id="IPR050611">
    <property type="entry name" value="ABCF"/>
</dbReference>
<dbReference type="GO" id="GO:0016887">
    <property type="term" value="F:ATP hydrolysis activity"/>
    <property type="evidence" value="ECO:0007669"/>
    <property type="project" value="InterPro"/>
</dbReference>
<dbReference type="FunFam" id="3.40.50.300:FF:001320">
    <property type="entry name" value="Heme ABC transporter ATP-binding protein"/>
    <property type="match status" value="1"/>
</dbReference>
<evidence type="ECO:0000256" key="2">
    <source>
        <dbReference type="ARBA" id="ARBA00022741"/>
    </source>
</evidence>
<evidence type="ECO:0000313" key="5">
    <source>
        <dbReference type="Proteomes" id="UP000199034"/>
    </source>
</evidence>
<organism evidence="4 5">
    <name type="scientific">Nocardioides lianchengensis</name>
    <dbReference type="NCBI Taxonomy" id="1045774"/>
    <lineage>
        <taxon>Bacteria</taxon>
        <taxon>Bacillati</taxon>
        <taxon>Actinomycetota</taxon>
        <taxon>Actinomycetes</taxon>
        <taxon>Propionibacteriales</taxon>
        <taxon>Nocardioidaceae</taxon>
        <taxon>Nocardioides</taxon>
    </lineage>
</organism>